<name>A0A4Y2LWB7_ARAVE</name>
<organism evidence="2 4">
    <name type="scientific">Araneus ventricosus</name>
    <name type="common">Orbweaver spider</name>
    <name type="synonym">Epeira ventricosa</name>
    <dbReference type="NCBI Taxonomy" id="182803"/>
    <lineage>
        <taxon>Eukaryota</taxon>
        <taxon>Metazoa</taxon>
        <taxon>Ecdysozoa</taxon>
        <taxon>Arthropoda</taxon>
        <taxon>Chelicerata</taxon>
        <taxon>Arachnida</taxon>
        <taxon>Araneae</taxon>
        <taxon>Araneomorphae</taxon>
        <taxon>Entelegynae</taxon>
        <taxon>Araneoidea</taxon>
        <taxon>Araneidae</taxon>
        <taxon>Araneus</taxon>
    </lineage>
</organism>
<reference evidence="2 4" key="1">
    <citation type="journal article" date="2019" name="Sci. Rep.">
        <title>Orb-weaving spider Araneus ventricosus genome elucidates the spidroin gene catalogue.</title>
        <authorList>
            <person name="Kono N."/>
            <person name="Nakamura H."/>
            <person name="Ohtoshi R."/>
            <person name="Moran D.A.P."/>
            <person name="Shinohara A."/>
            <person name="Yoshida Y."/>
            <person name="Fujiwara M."/>
            <person name="Mori M."/>
            <person name="Tomita M."/>
            <person name="Arakawa K."/>
        </authorList>
    </citation>
    <scope>NUCLEOTIDE SEQUENCE [LARGE SCALE GENOMIC DNA]</scope>
</reference>
<protein>
    <recommendedName>
        <fullName evidence="1">DUF4817 domain-containing protein</fullName>
    </recommendedName>
</protein>
<dbReference type="Pfam" id="PF16087">
    <property type="entry name" value="DUF4817"/>
    <property type="match status" value="1"/>
</dbReference>
<dbReference type="OrthoDB" id="6471039at2759"/>
<dbReference type="InterPro" id="IPR032135">
    <property type="entry name" value="DUF4817"/>
</dbReference>
<keyword evidence="4" id="KW-1185">Reference proteome</keyword>
<comment type="caution">
    <text evidence="2">The sequence shown here is derived from an EMBL/GenBank/DDBJ whole genome shotgun (WGS) entry which is preliminary data.</text>
</comment>
<gene>
    <name evidence="3" type="ORF">AVEN_23802_1</name>
    <name evidence="2" type="ORF">AVEN_8367_1</name>
</gene>
<sequence>MALLMYNEGRYANLERSKKSAITIVKSFFTMPLEKKERALLMKLFYQNNSNLSTALREYHHLNGLRKQPMSRRALKKMITKFEETGELGVLQGRKQKRLSNETAEEVPLAVVERASGSQYSSKSARAVSRDLSLTKSTVRNVLRSIQDPHCASAET</sequence>
<evidence type="ECO:0000259" key="1">
    <source>
        <dbReference type="Pfam" id="PF16087"/>
    </source>
</evidence>
<evidence type="ECO:0000313" key="4">
    <source>
        <dbReference type="Proteomes" id="UP000499080"/>
    </source>
</evidence>
<dbReference type="Proteomes" id="UP000499080">
    <property type="component" value="Unassembled WGS sequence"/>
</dbReference>
<accession>A0A4Y2LWB7</accession>
<evidence type="ECO:0000313" key="2">
    <source>
        <dbReference type="EMBL" id="GBN19081.1"/>
    </source>
</evidence>
<dbReference type="EMBL" id="BGPR01006447">
    <property type="protein sequence ID" value="GBN19081.1"/>
    <property type="molecule type" value="Genomic_DNA"/>
</dbReference>
<dbReference type="AlphaFoldDB" id="A0A4Y2LWB7"/>
<proteinExistence type="predicted"/>
<dbReference type="EMBL" id="BGPR01006448">
    <property type="protein sequence ID" value="GBN19089.1"/>
    <property type="molecule type" value="Genomic_DNA"/>
</dbReference>
<evidence type="ECO:0000313" key="3">
    <source>
        <dbReference type="EMBL" id="GBN19089.1"/>
    </source>
</evidence>
<feature type="domain" description="DUF4817" evidence="1">
    <location>
        <begin position="36"/>
        <end position="88"/>
    </location>
</feature>